<sequence>MEEESSLSRWFHILRILLGFGISSGFFLLKAKRDRSDPVSSSLAILFACVAFAAAIVWILRSYPKLRIESDRKLRFFVLTSCIFFVLFFLFGIIQNNYYFLNILNKEYFASTPFCEFASYSIVLALFSFLEIKFLENVFGESLASESRRNAVFLSILPSFTVFVADHEWTRSVARGLKILEDMSEELVKGQDLTMAFAFFFWHLNIGFYAVRLFESKTHEEPLFDRNIGEKIS</sequence>
<feature type="transmembrane region" description="Helical" evidence="1">
    <location>
        <begin position="43"/>
        <end position="64"/>
    </location>
</feature>
<name>A0A2M9YPS4_9LEPT</name>
<dbReference type="AlphaFoldDB" id="A0A2M9YPS4"/>
<organism evidence="2 5">
    <name type="scientific">Leptospira adleri</name>
    <dbReference type="NCBI Taxonomy" id="2023186"/>
    <lineage>
        <taxon>Bacteria</taxon>
        <taxon>Pseudomonadati</taxon>
        <taxon>Spirochaetota</taxon>
        <taxon>Spirochaetia</taxon>
        <taxon>Leptospirales</taxon>
        <taxon>Leptospiraceae</taxon>
        <taxon>Leptospira</taxon>
    </lineage>
</organism>
<evidence type="ECO:0000313" key="3">
    <source>
        <dbReference type="EMBL" id="PJZ62225.1"/>
    </source>
</evidence>
<keyword evidence="1" id="KW-1133">Transmembrane helix</keyword>
<evidence type="ECO:0000256" key="1">
    <source>
        <dbReference type="SAM" id="Phobius"/>
    </source>
</evidence>
<reference evidence="4 5" key="1">
    <citation type="submission" date="2017-07" db="EMBL/GenBank/DDBJ databases">
        <title>Leptospira spp. isolated from tropical soils.</title>
        <authorList>
            <person name="Thibeaux R."/>
            <person name="Iraola G."/>
            <person name="Ferres I."/>
            <person name="Bierque E."/>
            <person name="Girault D."/>
            <person name="Soupe-Gilbert M.-E."/>
            <person name="Picardeau M."/>
            <person name="Goarant C."/>
        </authorList>
    </citation>
    <scope>NUCLEOTIDE SEQUENCE [LARGE SCALE GENOMIC DNA]</scope>
    <source>
        <strain evidence="2 5">FH2-B-C1</strain>
        <strain evidence="3 4">FH2-B-D1</strain>
    </source>
</reference>
<keyword evidence="1" id="KW-0472">Membrane</keyword>
<dbReference type="Proteomes" id="UP000232188">
    <property type="component" value="Unassembled WGS sequence"/>
</dbReference>
<feature type="transmembrane region" description="Helical" evidence="1">
    <location>
        <begin position="76"/>
        <end position="96"/>
    </location>
</feature>
<feature type="transmembrane region" description="Helical" evidence="1">
    <location>
        <begin position="12"/>
        <end position="31"/>
    </location>
</feature>
<keyword evidence="4" id="KW-1185">Reference proteome</keyword>
<evidence type="ECO:0000313" key="2">
    <source>
        <dbReference type="EMBL" id="PJZ53522.1"/>
    </source>
</evidence>
<accession>A0A2M9YPS4</accession>
<gene>
    <name evidence="3" type="ORF">CH376_09130</name>
    <name evidence="2" type="ORF">CH380_10100</name>
</gene>
<proteinExistence type="predicted"/>
<dbReference type="Proteomes" id="UP000232149">
    <property type="component" value="Unassembled WGS sequence"/>
</dbReference>
<protein>
    <submittedName>
        <fullName evidence="2">Uncharacterized protein</fullName>
    </submittedName>
</protein>
<evidence type="ECO:0000313" key="5">
    <source>
        <dbReference type="Proteomes" id="UP000232188"/>
    </source>
</evidence>
<keyword evidence="1" id="KW-0812">Transmembrane</keyword>
<comment type="caution">
    <text evidence="2">The sequence shown here is derived from an EMBL/GenBank/DDBJ whole genome shotgun (WGS) entry which is preliminary data.</text>
</comment>
<feature type="transmembrane region" description="Helical" evidence="1">
    <location>
        <begin position="108"/>
        <end position="130"/>
    </location>
</feature>
<dbReference type="EMBL" id="NPDU01000019">
    <property type="protein sequence ID" value="PJZ62225.1"/>
    <property type="molecule type" value="Genomic_DNA"/>
</dbReference>
<dbReference type="EMBL" id="NPDV01000007">
    <property type="protein sequence ID" value="PJZ53522.1"/>
    <property type="molecule type" value="Genomic_DNA"/>
</dbReference>
<evidence type="ECO:0000313" key="4">
    <source>
        <dbReference type="Proteomes" id="UP000232149"/>
    </source>
</evidence>